<comment type="subcellular location">
    <subcellularLocation>
        <location evidence="1">Cell envelope</location>
    </subcellularLocation>
</comment>
<accession>A0A0F9YGS6</accession>
<evidence type="ECO:0000256" key="1">
    <source>
        <dbReference type="ARBA" id="ARBA00004196"/>
    </source>
</evidence>
<evidence type="ECO:0000313" key="4">
    <source>
        <dbReference type="EMBL" id="KKP30583.1"/>
    </source>
</evidence>
<keyword evidence="3" id="KW-0472">Membrane</keyword>
<dbReference type="SUPFAM" id="SSF111369">
    <property type="entry name" value="HlyD-like secretion proteins"/>
    <property type="match status" value="1"/>
</dbReference>
<dbReference type="Proteomes" id="UP000034934">
    <property type="component" value="Unassembled WGS sequence"/>
</dbReference>
<sequence length="148" mass="16018">MQKVKNIWGKIKGWSTTKKIIYSMVIIILVFIGYTIAKSTDNSANITTDTVKLMDLKQTVLATGQVTSNTDLNLSFFSSGIVRSLNVKVGDNVKKGQILATLDQGNELASLTSARGAVAAAQARYQRILDGASNEEIILSKIALVKKI</sequence>
<evidence type="ECO:0000313" key="5">
    <source>
        <dbReference type="Proteomes" id="UP000034934"/>
    </source>
</evidence>
<reference evidence="4 5" key="1">
    <citation type="journal article" date="2015" name="Nature">
        <title>rRNA introns, odd ribosomes, and small enigmatic genomes across a large radiation of phyla.</title>
        <authorList>
            <person name="Brown C.T."/>
            <person name="Hug L.A."/>
            <person name="Thomas B.C."/>
            <person name="Sharon I."/>
            <person name="Castelle C.J."/>
            <person name="Singh A."/>
            <person name="Wilkins M.J."/>
            <person name="Williams K.H."/>
            <person name="Banfield J.F."/>
        </authorList>
    </citation>
    <scope>NUCLEOTIDE SEQUENCE [LARGE SCALE GENOMIC DNA]</scope>
</reference>
<dbReference type="PANTHER" id="PTHR32347">
    <property type="entry name" value="EFFLUX SYSTEM COMPONENT YKNX-RELATED"/>
    <property type="match status" value="1"/>
</dbReference>
<comment type="caution">
    <text evidence="4">The sequence shown here is derived from an EMBL/GenBank/DDBJ whole genome shotgun (WGS) entry which is preliminary data.</text>
</comment>
<name>A0A0F9YGS6_9BACT</name>
<dbReference type="InterPro" id="IPR050465">
    <property type="entry name" value="UPF0194_transport"/>
</dbReference>
<dbReference type="AlphaFoldDB" id="A0A0F9YGS6"/>
<evidence type="ECO:0000256" key="3">
    <source>
        <dbReference type="SAM" id="Phobius"/>
    </source>
</evidence>
<organism evidence="4 5">
    <name type="scientific">Candidatus Nomurabacteria bacterium GW2011_GWF1_31_48</name>
    <dbReference type="NCBI Taxonomy" id="1618767"/>
    <lineage>
        <taxon>Bacteria</taxon>
        <taxon>Candidatus Nomuraibacteriota</taxon>
    </lineage>
</organism>
<dbReference type="EMBL" id="LBOG01000002">
    <property type="protein sequence ID" value="KKP30583.1"/>
    <property type="molecule type" value="Genomic_DNA"/>
</dbReference>
<proteinExistence type="predicted"/>
<feature type="transmembrane region" description="Helical" evidence="3">
    <location>
        <begin position="20"/>
        <end position="37"/>
    </location>
</feature>
<dbReference type="GO" id="GO:0030313">
    <property type="term" value="C:cell envelope"/>
    <property type="evidence" value="ECO:0007669"/>
    <property type="project" value="UniProtKB-SubCell"/>
</dbReference>
<dbReference type="PANTHER" id="PTHR32347:SF23">
    <property type="entry name" value="BLL5650 PROTEIN"/>
    <property type="match status" value="1"/>
</dbReference>
<protein>
    <submittedName>
        <fullName evidence="4">Efflux transporter, RND family, MFP subunit</fullName>
    </submittedName>
</protein>
<gene>
    <name evidence="4" type="ORF">UR19_C0002G0104</name>
</gene>
<keyword evidence="3" id="KW-0812">Transmembrane</keyword>
<dbReference type="Gene3D" id="2.40.50.100">
    <property type="match status" value="1"/>
</dbReference>
<keyword evidence="2" id="KW-0175">Coiled coil</keyword>
<keyword evidence="3" id="KW-1133">Transmembrane helix</keyword>
<evidence type="ECO:0000256" key="2">
    <source>
        <dbReference type="ARBA" id="ARBA00023054"/>
    </source>
</evidence>